<accession>A0A840BQS1</accession>
<evidence type="ECO:0000313" key="3">
    <source>
        <dbReference type="Proteomes" id="UP000577362"/>
    </source>
</evidence>
<feature type="signal peptide" evidence="1">
    <location>
        <begin position="1"/>
        <end position="25"/>
    </location>
</feature>
<organism evidence="2 3">
    <name type="scientific">Chelatococcus caeni</name>
    <dbReference type="NCBI Taxonomy" id="1348468"/>
    <lineage>
        <taxon>Bacteria</taxon>
        <taxon>Pseudomonadati</taxon>
        <taxon>Pseudomonadota</taxon>
        <taxon>Alphaproteobacteria</taxon>
        <taxon>Hyphomicrobiales</taxon>
        <taxon>Chelatococcaceae</taxon>
        <taxon>Chelatococcus</taxon>
    </lineage>
</organism>
<dbReference type="AlphaFoldDB" id="A0A840BQS1"/>
<protein>
    <submittedName>
        <fullName evidence="2">Uncharacterized protein</fullName>
    </submittedName>
</protein>
<keyword evidence="1" id="KW-0732">Signal</keyword>
<proteinExistence type="predicted"/>
<dbReference type="Proteomes" id="UP000577362">
    <property type="component" value="Unassembled WGS sequence"/>
</dbReference>
<gene>
    <name evidence="2" type="ORF">GGR16_000817</name>
</gene>
<dbReference type="EMBL" id="JACIEN010000001">
    <property type="protein sequence ID" value="MBB4015811.1"/>
    <property type="molecule type" value="Genomic_DNA"/>
</dbReference>
<name>A0A840BQS1_9HYPH</name>
<sequence length="224" mass="23651">MMSARGFIRFLLGLAILLGPAMALAQDATPHVPLQKTIGKAKPDIVPSLIVLNSRGATLDGNTLTLTGVASNAIIFADRPVRSAGHALTEHLIEEWAEGSDSFAKDPPNATVSAFSKDGGTIRDAVVVLKSPKLEGDTLTFNVDVLEGSLGGTDGPASVFIDIIGMPFTPLSFAGAARRTAFRGAWYAGAAAGAAAAAAPYYHPYYHPYYYPPRCGYYPYPPCY</sequence>
<evidence type="ECO:0000313" key="2">
    <source>
        <dbReference type="EMBL" id="MBB4015811.1"/>
    </source>
</evidence>
<dbReference type="RefSeq" id="WP_183315766.1">
    <property type="nucleotide sequence ID" value="NZ_JACIEN010000001.1"/>
</dbReference>
<evidence type="ECO:0000256" key="1">
    <source>
        <dbReference type="SAM" id="SignalP"/>
    </source>
</evidence>
<keyword evidence="3" id="KW-1185">Reference proteome</keyword>
<comment type="caution">
    <text evidence="2">The sequence shown here is derived from an EMBL/GenBank/DDBJ whole genome shotgun (WGS) entry which is preliminary data.</text>
</comment>
<reference evidence="2 3" key="1">
    <citation type="submission" date="2020-08" db="EMBL/GenBank/DDBJ databases">
        <title>Genomic Encyclopedia of Type Strains, Phase IV (KMG-IV): sequencing the most valuable type-strain genomes for metagenomic binning, comparative biology and taxonomic classification.</title>
        <authorList>
            <person name="Goeker M."/>
        </authorList>
    </citation>
    <scope>NUCLEOTIDE SEQUENCE [LARGE SCALE GENOMIC DNA]</scope>
    <source>
        <strain evidence="2 3">DSM 103737</strain>
    </source>
</reference>
<feature type="chain" id="PRO_5032603319" evidence="1">
    <location>
        <begin position="26"/>
        <end position="224"/>
    </location>
</feature>